<keyword evidence="2" id="KW-1185">Reference proteome</keyword>
<evidence type="ECO:0000313" key="1">
    <source>
        <dbReference type="EMBL" id="GAA2695629.1"/>
    </source>
</evidence>
<name>A0ABP6FP99_9ACTN</name>
<dbReference type="EMBL" id="BAAATE010000041">
    <property type="protein sequence ID" value="GAA2695629.1"/>
    <property type="molecule type" value="Genomic_DNA"/>
</dbReference>
<reference evidence="2" key="1">
    <citation type="journal article" date="2019" name="Int. J. Syst. Evol. Microbiol.">
        <title>The Global Catalogue of Microorganisms (GCM) 10K type strain sequencing project: providing services to taxonomists for standard genome sequencing and annotation.</title>
        <authorList>
            <consortium name="The Broad Institute Genomics Platform"/>
            <consortium name="The Broad Institute Genome Sequencing Center for Infectious Disease"/>
            <person name="Wu L."/>
            <person name="Ma J."/>
        </authorList>
    </citation>
    <scope>NUCLEOTIDE SEQUENCE [LARGE SCALE GENOMIC DNA]</scope>
    <source>
        <strain evidence="2">JCM 6835</strain>
    </source>
</reference>
<accession>A0ABP6FP99</accession>
<proteinExistence type="predicted"/>
<protein>
    <submittedName>
        <fullName evidence="1">Uncharacterized protein</fullName>
    </submittedName>
</protein>
<evidence type="ECO:0000313" key="2">
    <source>
        <dbReference type="Proteomes" id="UP001501666"/>
    </source>
</evidence>
<gene>
    <name evidence="1" type="ORF">GCM10010412_088630</name>
</gene>
<sequence length="85" mass="8956">MDSLPGLPVERAAPLVTVLDGHPHTLVFLTTIDEVPATSLGVTGFGQSGSLENRYCRRGDADSILGAGLGLVERLGRPCSRLAKR</sequence>
<organism evidence="1 2">
    <name type="scientific">Nonomuraea recticatena</name>
    <dbReference type="NCBI Taxonomy" id="46178"/>
    <lineage>
        <taxon>Bacteria</taxon>
        <taxon>Bacillati</taxon>
        <taxon>Actinomycetota</taxon>
        <taxon>Actinomycetes</taxon>
        <taxon>Streptosporangiales</taxon>
        <taxon>Streptosporangiaceae</taxon>
        <taxon>Nonomuraea</taxon>
    </lineage>
</organism>
<comment type="caution">
    <text evidence="1">The sequence shown here is derived from an EMBL/GenBank/DDBJ whole genome shotgun (WGS) entry which is preliminary data.</text>
</comment>
<dbReference type="Proteomes" id="UP001501666">
    <property type="component" value="Unassembled WGS sequence"/>
</dbReference>